<comment type="caution">
    <text evidence="2">The sequence shown here is derived from an EMBL/GenBank/DDBJ whole genome shotgun (WGS) entry which is preliminary data.</text>
</comment>
<dbReference type="AlphaFoldDB" id="A0A822FMI3"/>
<dbReference type="EMBL" id="CAJOBR010078889">
    <property type="protein sequence ID" value="CAF5118400.1"/>
    <property type="molecule type" value="Genomic_DNA"/>
</dbReference>
<evidence type="ECO:0000313" key="3">
    <source>
        <dbReference type="Proteomes" id="UP000663848"/>
    </source>
</evidence>
<dbReference type="EMBL" id="CAJOBR010083788">
    <property type="protein sequence ID" value="CAF5129027.1"/>
    <property type="molecule type" value="Genomic_DNA"/>
</dbReference>
<sequence>ECSFMERCLLTFRDVSERDRDPPLLLR</sequence>
<evidence type="ECO:0000313" key="2">
    <source>
        <dbReference type="EMBL" id="CAF5129027.1"/>
    </source>
</evidence>
<proteinExistence type="predicted"/>
<feature type="non-terminal residue" evidence="2">
    <location>
        <position position="1"/>
    </location>
</feature>
<reference evidence="2" key="1">
    <citation type="submission" date="2021-02" db="EMBL/GenBank/DDBJ databases">
        <authorList>
            <person name="Nowell W R."/>
        </authorList>
    </citation>
    <scope>NUCLEOTIDE SEQUENCE</scope>
</reference>
<evidence type="ECO:0000313" key="1">
    <source>
        <dbReference type="EMBL" id="CAF5118400.1"/>
    </source>
</evidence>
<organism evidence="2 3">
    <name type="scientific">Rotaria socialis</name>
    <dbReference type="NCBI Taxonomy" id="392032"/>
    <lineage>
        <taxon>Eukaryota</taxon>
        <taxon>Metazoa</taxon>
        <taxon>Spiralia</taxon>
        <taxon>Gnathifera</taxon>
        <taxon>Rotifera</taxon>
        <taxon>Eurotatoria</taxon>
        <taxon>Bdelloidea</taxon>
        <taxon>Philodinida</taxon>
        <taxon>Philodinidae</taxon>
        <taxon>Rotaria</taxon>
    </lineage>
</organism>
<name>A0A822FMI3_9BILA</name>
<gene>
    <name evidence="1" type="ORF">QYT958_LOCUS45902</name>
    <name evidence="2" type="ORF">QYT958_LOCUS46631</name>
</gene>
<dbReference type="Proteomes" id="UP000663848">
    <property type="component" value="Unassembled WGS sequence"/>
</dbReference>
<protein>
    <submittedName>
        <fullName evidence="2">Uncharacterized protein</fullName>
    </submittedName>
</protein>
<accession>A0A822FMI3</accession>